<dbReference type="GO" id="GO:0045493">
    <property type="term" value="P:xylan catabolic process"/>
    <property type="evidence" value="ECO:0007669"/>
    <property type="project" value="UniProtKB-KW"/>
</dbReference>
<dbReference type="Proteomes" id="UP000003019">
    <property type="component" value="Unassembled WGS sequence"/>
</dbReference>
<keyword evidence="1" id="KW-0326">Glycosidase</keyword>
<keyword evidence="2" id="KW-1185">Reference proteome</keyword>
<dbReference type="GO" id="GO:0016798">
    <property type="term" value="F:hydrolase activity, acting on glycosyl bonds"/>
    <property type="evidence" value="ECO:0007669"/>
    <property type="project" value="UniProtKB-KW"/>
</dbReference>
<organism evidence="1 2">
    <name type="scientific">Neisseria shayeganii 871</name>
    <dbReference type="NCBI Taxonomy" id="1032488"/>
    <lineage>
        <taxon>Bacteria</taxon>
        <taxon>Pseudomonadati</taxon>
        <taxon>Pseudomonadota</taxon>
        <taxon>Betaproteobacteria</taxon>
        <taxon>Neisseriales</taxon>
        <taxon>Neisseriaceae</taxon>
        <taxon>Neisseria</taxon>
    </lineage>
</organism>
<keyword evidence="1" id="KW-0624">Polysaccharide degradation</keyword>
<gene>
    <name evidence="1" type="ORF">HMPREF9371_0293</name>
</gene>
<keyword evidence="1" id="KW-0119">Carbohydrate metabolism</keyword>
<keyword evidence="1" id="KW-0858">Xylan degradation</keyword>
<proteinExistence type="predicted"/>
<dbReference type="EMBL" id="AGAY01000009">
    <property type="protein sequence ID" value="EGY53478.1"/>
    <property type="molecule type" value="Genomic_DNA"/>
</dbReference>
<accession>G4CFA4</accession>
<sequence length="56" mass="6363">MARYALALAKQPKLEQGFRLFHWLKQSGGSGAGVLLPSVVAWERVLPMIWGKQHFR</sequence>
<evidence type="ECO:0000313" key="1">
    <source>
        <dbReference type="EMBL" id="EGY53478.1"/>
    </source>
</evidence>
<dbReference type="AlphaFoldDB" id="G4CFA4"/>
<name>G4CFA4_9NEIS</name>
<comment type="caution">
    <text evidence="1">The sequence shown here is derived from an EMBL/GenBank/DDBJ whole genome shotgun (WGS) entry which is preliminary data.</text>
</comment>
<reference evidence="1 2" key="1">
    <citation type="submission" date="2011-05" db="EMBL/GenBank/DDBJ databases">
        <authorList>
            <person name="Muzny D."/>
            <person name="Qin X."/>
            <person name="Deng J."/>
            <person name="Jiang H."/>
            <person name="Liu Y."/>
            <person name="Qu J."/>
            <person name="Song X.-Z."/>
            <person name="Zhang L."/>
            <person name="Thornton R."/>
            <person name="Coyle M."/>
            <person name="Francisco L."/>
            <person name="Jackson L."/>
            <person name="Javaid M."/>
            <person name="Korchina V."/>
            <person name="Kovar C."/>
            <person name="Mata R."/>
            <person name="Mathew T."/>
            <person name="Ngo R."/>
            <person name="Nguyen L."/>
            <person name="Nguyen N."/>
            <person name="Okwuonu G."/>
            <person name="Ongeri F."/>
            <person name="Pham C."/>
            <person name="Simmons D."/>
            <person name="Wilczek-Boney K."/>
            <person name="Hale W."/>
            <person name="Jakkamsetti A."/>
            <person name="Pham P."/>
            <person name="Ruth R."/>
            <person name="San Lucas F."/>
            <person name="Warren J."/>
            <person name="Zhang J."/>
            <person name="Zhao Z."/>
            <person name="Zhou C."/>
            <person name="Zhu D."/>
            <person name="Lee S."/>
            <person name="Bess C."/>
            <person name="Blankenburg K."/>
            <person name="Forbes L."/>
            <person name="Fu Q."/>
            <person name="Gubbala S."/>
            <person name="Hirani K."/>
            <person name="Jayaseelan J.C."/>
            <person name="Lara F."/>
            <person name="Munidasa M."/>
            <person name="Palculict T."/>
            <person name="Patil S."/>
            <person name="Pu L.-L."/>
            <person name="Saada N."/>
            <person name="Tang L."/>
            <person name="Weissenberger G."/>
            <person name="Zhu Y."/>
            <person name="Hemphill L."/>
            <person name="Shang Y."/>
            <person name="Youmans B."/>
            <person name="Ayvaz T."/>
            <person name="Ross M."/>
            <person name="Santibanez J."/>
            <person name="Aqrawi P."/>
            <person name="Gross S."/>
            <person name="Joshi V."/>
            <person name="Fowler G."/>
            <person name="Nazareth L."/>
            <person name="Reid J."/>
            <person name="Worley K."/>
            <person name="Petrosino J."/>
            <person name="Highlander S."/>
            <person name="Gibbs R."/>
        </authorList>
    </citation>
    <scope>NUCLEOTIDE SEQUENCE [LARGE SCALE GENOMIC DNA]</scope>
    <source>
        <strain evidence="1 2">871</strain>
    </source>
</reference>
<keyword evidence="1" id="KW-0378">Hydrolase</keyword>
<dbReference type="HOGENOM" id="CLU_3009619_0_0_4"/>
<evidence type="ECO:0000313" key="2">
    <source>
        <dbReference type="Proteomes" id="UP000003019"/>
    </source>
</evidence>
<protein>
    <submittedName>
        <fullName evidence="1">Secreted xylanase</fullName>
    </submittedName>
</protein>
<dbReference type="STRING" id="1032488.HMPREF9371_0293"/>